<dbReference type="InterPro" id="IPR036396">
    <property type="entry name" value="Cyt_P450_sf"/>
</dbReference>
<keyword evidence="5" id="KW-0472">Membrane</keyword>
<protein>
    <recommendedName>
        <fullName evidence="8">Cytochrome P450</fullName>
    </recommendedName>
</protein>
<evidence type="ECO:0008006" key="8">
    <source>
        <dbReference type="Google" id="ProtNLM"/>
    </source>
</evidence>
<keyword evidence="2" id="KW-0812">Transmembrane</keyword>
<dbReference type="PANTHER" id="PTHR24298:SF389">
    <property type="entry name" value="OS04G0128400 PROTEIN"/>
    <property type="match status" value="1"/>
</dbReference>
<dbReference type="Gene3D" id="1.10.630.10">
    <property type="entry name" value="Cytochrome P450"/>
    <property type="match status" value="1"/>
</dbReference>
<dbReference type="InterPro" id="IPR051103">
    <property type="entry name" value="Plant_metabolite_P450s"/>
</dbReference>
<dbReference type="GO" id="GO:0020037">
    <property type="term" value="F:heme binding"/>
    <property type="evidence" value="ECO:0007669"/>
    <property type="project" value="InterPro"/>
</dbReference>
<evidence type="ECO:0000256" key="3">
    <source>
        <dbReference type="ARBA" id="ARBA00022723"/>
    </source>
</evidence>
<dbReference type="GO" id="GO:0016709">
    <property type="term" value="F:oxidoreductase activity, acting on paired donors, with incorporation or reduction of molecular oxygen, NAD(P)H as one donor, and incorporation of one atom of oxygen"/>
    <property type="evidence" value="ECO:0007669"/>
    <property type="project" value="TreeGrafter"/>
</dbReference>
<dbReference type="SUPFAM" id="SSF48264">
    <property type="entry name" value="Cytochrome P450"/>
    <property type="match status" value="1"/>
</dbReference>
<accession>A0A5J9TPM8</accession>
<name>A0A5J9TPM8_9POAL</name>
<keyword evidence="3" id="KW-0479">Metal-binding</keyword>
<comment type="caution">
    <text evidence="6">The sequence shown here is derived from an EMBL/GenBank/DDBJ whole genome shotgun (WGS) entry which is preliminary data.</text>
</comment>
<dbReference type="InterPro" id="IPR001128">
    <property type="entry name" value="Cyt_P450"/>
</dbReference>
<evidence type="ECO:0000256" key="5">
    <source>
        <dbReference type="ARBA" id="ARBA00023136"/>
    </source>
</evidence>
<comment type="subcellular location">
    <subcellularLocation>
        <location evidence="1">Membrane</location>
        <topology evidence="1">Single-pass membrane protein</topology>
    </subcellularLocation>
</comment>
<evidence type="ECO:0000256" key="1">
    <source>
        <dbReference type="ARBA" id="ARBA00004167"/>
    </source>
</evidence>
<evidence type="ECO:0000256" key="2">
    <source>
        <dbReference type="ARBA" id="ARBA00022692"/>
    </source>
</evidence>
<keyword evidence="4" id="KW-1133">Transmembrane helix</keyword>
<evidence type="ECO:0000256" key="4">
    <source>
        <dbReference type="ARBA" id="ARBA00022989"/>
    </source>
</evidence>
<dbReference type="AlphaFoldDB" id="A0A5J9TPM8"/>
<dbReference type="GO" id="GO:0016020">
    <property type="term" value="C:membrane"/>
    <property type="evidence" value="ECO:0007669"/>
    <property type="project" value="UniProtKB-SubCell"/>
</dbReference>
<dbReference type="Gramene" id="TVU13342">
    <property type="protein sequence ID" value="TVU13342"/>
    <property type="gene ID" value="EJB05_40394"/>
</dbReference>
<dbReference type="EMBL" id="RWGY01000034">
    <property type="protein sequence ID" value="TVU13342.1"/>
    <property type="molecule type" value="Genomic_DNA"/>
</dbReference>
<proteinExistence type="predicted"/>
<reference evidence="6 7" key="1">
    <citation type="journal article" date="2019" name="Sci. Rep.">
        <title>A high-quality genome of Eragrostis curvula grass provides insights into Poaceae evolution and supports new strategies to enhance forage quality.</title>
        <authorList>
            <person name="Carballo J."/>
            <person name="Santos B.A.C.M."/>
            <person name="Zappacosta D."/>
            <person name="Garbus I."/>
            <person name="Selva J.P."/>
            <person name="Gallo C.A."/>
            <person name="Diaz A."/>
            <person name="Albertini E."/>
            <person name="Caccamo M."/>
            <person name="Echenique V."/>
        </authorList>
    </citation>
    <scope>NUCLEOTIDE SEQUENCE [LARGE SCALE GENOMIC DNA]</scope>
    <source>
        <strain evidence="7">cv. Victoria</strain>
        <tissue evidence="6">Leaf</tissue>
    </source>
</reference>
<dbReference type="PANTHER" id="PTHR24298">
    <property type="entry name" value="FLAVONOID 3'-MONOOXYGENASE-RELATED"/>
    <property type="match status" value="1"/>
</dbReference>
<sequence>MEAVELLALILALVVSLAIFRLSTKRARARSSAPRQQTIKVRDPAAARHALIDQADAFSNRPPTPFPVPLITGRRRRHSHGITTVVYGPHWRALRSNLTATILQPRRQGLLAPIRRDAIAALVAGLAASGDVVVVARDSVYTAVFAMLTRVCFGDGVDESRVRSMERMMQEFRVAIGEAKVFARSTTAKLVHWKQWRRFLAFRGEQTALCLK</sequence>
<dbReference type="GO" id="GO:0005506">
    <property type="term" value="F:iron ion binding"/>
    <property type="evidence" value="ECO:0007669"/>
    <property type="project" value="InterPro"/>
</dbReference>
<dbReference type="Proteomes" id="UP000324897">
    <property type="component" value="Unassembled WGS sequence"/>
</dbReference>
<gene>
    <name evidence="6" type="ORF">EJB05_40394</name>
</gene>
<organism evidence="6 7">
    <name type="scientific">Eragrostis curvula</name>
    <name type="common">weeping love grass</name>
    <dbReference type="NCBI Taxonomy" id="38414"/>
    <lineage>
        <taxon>Eukaryota</taxon>
        <taxon>Viridiplantae</taxon>
        <taxon>Streptophyta</taxon>
        <taxon>Embryophyta</taxon>
        <taxon>Tracheophyta</taxon>
        <taxon>Spermatophyta</taxon>
        <taxon>Magnoliopsida</taxon>
        <taxon>Liliopsida</taxon>
        <taxon>Poales</taxon>
        <taxon>Poaceae</taxon>
        <taxon>PACMAD clade</taxon>
        <taxon>Chloridoideae</taxon>
        <taxon>Eragrostideae</taxon>
        <taxon>Eragrostidinae</taxon>
        <taxon>Eragrostis</taxon>
    </lineage>
</organism>
<evidence type="ECO:0000313" key="6">
    <source>
        <dbReference type="EMBL" id="TVU13342.1"/>
    </source>
</evidence>
<evidence type="ECO:0000313" key="7">
    <source>
        <dbReference type="Proteomes" id="UP000324897"/>
    </source>
</evidence>
<keyword evidence="7" id="KW-1185">Reference proteome</keyword>
<feature type="non-terminal residue" evidence="6">
    <location>
        <position position="1"/>
    </location>
</feature>
<dbReference type="OrthoDB" id="693279at2759"/>
<dbReference type="Pfam" id="PF00067">
    <property type="entry name" value="p450"/>
    <property type="match status" value="1"/>
</dbReference>